<accession>A0A2T7NB47</accession>
<evidence type="ECO:0008006" key="18">
    <source>
        <dbReference type="Google" id="ProtNLM"/>
    </source>
</evidence>
<evidence type="ECO:0000256" key="11">
    <source>
        <dbReference type="ARBA" id="ARBA00023170"/>
    </source>
</evidence>
<feature type="chain" id="PRO_5015661304" description="Renin receptor" evidence="13">
    <location>
        <begin position="26"/>
        <end position="369"/>
    </location>
</feature>
<comment type="subcellular location">
    <subcellularLocation>
        <location evidence="2">Cell membrane</location>
        <topology evidence="2">Single-pass type I membrane protein</topology>
    </subcellularLocation>
    <subcellularLocation>
        <location evidence="1">Endoplasmic reticulum membrane</location>
        <topology evidence="1">Single-pass type I membrane protein</topology>
    </subcellularLocation>
    <subcellularLocation>
        <location evidence="3">Vesicle</location>
    </subcellularLocation>
</comment>
<keyword evidence="11" id="KW-0675">Receptor</keyword>
<gene>
    <name evidence="16" type="ORF">C0Q70_20930</name>
</gene>
<dbReference type="GO" id="GO:0038023">
    <property type="term" value="F:signaling receptor activity"/>
    <property type="evidence" value="ECO:0007669"/>
    <property type="project" value="InterPro"/>
</dbReference>
<name>A0A2T7NB47_POMCA</name>
<feature type="domain" description="Renin receptor N-terminal" evidence="15">
    <location>
        <begin position="25"/>
        <end position="280"/>
    </location>
</feature>
<evidence type="ECO:0000256" key="9">
    <source>
        <dbReference type="ARBA" id="ARBA00022989"/>
    </source>
</evidence>
<dbReference type="InterPro" id="IPR057318">
    <property type="entry name" value="RENR_N"/>
</dbReference>
<keyword evidence="10 12" id="KW-0472">Membrane</keyword>
<dbReference type="OrthoDB" id="7866065at2759"/>
<evidence type="ECO:0000256" key="12">
    <source>
        <dbReference type="SAM" id="Phobius"/>
    </source>
</evidence>
<dbReference type="EMBL" id="PZQS01000014">
    <property type="protein sequence ID" value="PVD18381.1"/>
    <property type="molecule type" value="Genomic_DNA"/>
</dbReference>
<evidence type="ECO:0000256" key="2">
    <source>
        <dbReference type="ARBA" id="ARBA00004251"/>
    </source>
</evidence>
<evidence type="ECO:0000256" key="5">
    <source>
        <dbReference type="ARBA" id="ARBA00022685"/>
    </source>
</evidence>
<sequence>MKMAFTSCSALPTFICLCFVASSLAQKLILTHAPSYVTVQQQQSKPLSASEIPSVISNTLGISGSQKTPWSGVQSGSLFKRPKASVLLTVVTTQTSGENDISPQGMASFPVEADIPLVDFSSVMNAVQSSFLEEEPLMLDLVADNNFFDINTPNDVFNKLPTSMRSLADQLLDGDSVLSKLKVGSLNHSYTPDQKLLAELQLVDHVLKTLNGDKSLTNGKTPDLFSFAITGLKSVMDAHGTDSDQARDAHRIMTDFIDSLTKDFRKIYNDNVVVQVLVVPAPEKGQVRKVRGLLQATSPSPSTTEPFIPSSLNLEWDYDQDYPAMFNIILWIMVAWIISVFVIAYGMWNMDPGRDSIIYRMTSQRLKKD</sequence>
<dbReference type="Pfam" id="PF07850">
    <property type="entry name" value="Renin_r"/>
    <property type="match status" value="1"/>
</dbReference>
<proteinExistence type="predicted"/>
<dbReference type="GO" id="GO:0005789">
    <property type="term" value="C:endoplasmic reticulum membrane"/>
    <property type="evidence" value="ECO:0007669"/>
    <property type="project" value="UniProtKB-SubCell"/>
</dbReference>
<dbReference type="Proteomes" id="UP000245119">
    <property type="component" value="Linkage Group LG14"/>
</dbReference>
<keyword evidence="9 12" id="KW-1133">Transmembrane helix</keyword>
<protein>
    <recommendedName>
        <fullName evidence="18">Renin receptor</fullName>
    </recommendedName>
</protein>
<evidence type="ECO:0000259" key="14">
    <source>
        <dbReference type="Pfam" id="PF07850"/>
    </source>
</evidence>
<evidence type="ECO:0000259" key="15">
    <source>
        <dbReference type="Pfam" id="PF25294"/>
    </source>
</evidence>
<feature type="domain" description="Renin receptor-like C-terminal transmembrane spanning segment" evidence="14">
    <location>
        <begin position="288"/>
        <end position="369"/>
    </location>
</feature>
<comment type="caution">
    <text evidence="16">The sequence shown here is derived from an EMBL/GenBank/DDBJ whole genome shotgun (WGS) entry which is preliminary data.</text>
</comment>
<dbReference type="GO" id="GO:0031982">
    <property type="term" value="C:vesicle"/>
    <property type="evidence" value="ECO:0007669"/>
    <property type="project" value="UniProtKB-SubCell"/>
</dbReference>
<dbReference type="AlphaFoldDB" id="A0A2T7NB47"/>
<keyword evidence="7 13" id="KW-0732">Signal</keyword>
<evidence type="ECO:0000256" key="7">
    <source>
        <dbReference type="ARBA" id="ARBA00022729"/>
    </source>
</evidence>
<feature type="transmembrane region" description="Helical" evidence="12">
    <location>
        <begin position="328"/>
        <end position="348"/>
    </location>
</feature>
<dbReference type="PANTHER" id="PTHR13351:SF1">
    <property type="entry name" value="RENIN RECEPTOR"/>
    <property type="match status" value="1"/>
</dbReference>
<evidence type="ECO:0000256" key="6">
    <source>
        <dbReference type="ARBA" id="ARBA00022692"/>
    </source>
</evidence>
<dbReference type="PANTHER" id="PTHR13351">
    <property type="entry name" value="RENIN RECEPTOR"/>
    <property type="match status" value="1"/>
</dbReference>
<dbReference type="Pfam" id="PF25294">
    <property type="entry name" value="RENR_N"/>
    <property type="match status" value="1"/>
</dbReference>
<dbReference type="GO" id="GO:0009897">
    <property type="term" value="C:external side of plasma membrane"/>
    <property type="evidence" value="ECO:0007669"/>
    <property type="project" value="TreeGrafter"/>
</dbReference>
<organism evidence="16 17">
    <name type="scientific">Pomacea canaliculata</name>
    <name type="common">Golden apple snail</name>
    <dbReference type="NCBI Taxonomy" id="400727"/>
    <lineage>
        <taxon>Eukaryota</taxon>
        <taxon>Metazoa</taxon>
        <taxon>Spiralia</taxon>
        <taxon>Lophotrochozoa</taxon>
        <taxon>Mollusca</taxon>
        <taxon>Gastropoda</taxon>
        <taxon>Caenogastropoda</taxon>
        <taxon>Architaenioglossa</taxon>
        <taxon>Ampullarioidea</taxon>
        <taxon>Ampullariidae</taxon>
        <taxon>Pomacea</taxon>
    </lineage>
</organism>
<evidence type="ECO:0000256" key="10">
    <source>
        <dbReference type="ARBA" id="ARBA00023136"/>
    </source>
</evidence>
<keyword evidence="5" id="KW-0165">Cleavage on pair of basic residues</keyword>
<dbReference type="InterPro" id="IPR012493">
    <property type="entry name" value="Renin_rcpt"/>
</dbReference>
<feature type="signal peptide" evidence="13">
    <location>
        <begin position="1"/>
        <end position="25"/>
    </location>
</feature>
<keyword evidence="8" id="KW-0256">Endoplasmic reticulum</keyword>
<evidence type="ECO:0000313" key="16">
    <source>
        <dbReference type="EMBL" id="PVD18381.1"/>
    </source>
</evidence>
<dbReference type="STRING" id="400727.A0A2T7NB47"/>
<keyword evidence="4" id="KW-1003">Cell membrane</keyword>
<evidence type="ECO:0000256" key="13">
    <source>
        <dbReference type="SAM" id="SignalP"/>
    </source>
</evidence>
<evidence type="ECO:0000256" key="1">
    <source>
        <dbReference type="ARBA" id="ARBA00004115"/>
    </source>
</evidence>
<evidence type="ECO:0000256" key="4">
    <source>
        <dbReference type="ARBA" id="ARBA00022475"/>
    </source>
</evidence>
<dbReference type="InterPro" id="IPR056780">
    <property type="entry name" value="Renin_r_C"/>
</dbReference>
<keyword evidence="17" id="KW-1185">Reference proteome</keyword>
<keyword evidence="6 12" id="KW-0812">Transmembrane</keyword>
<dbReference type="GO" id="GO:0098588">
    <property type="term" value="C:bounding membrane of organelle"/>
    <property type="evidence" value="ECO:0007669"/>
    <property type="project" value="UniProtKB-ARBA"/>
</dbReference>
<evidence type="ECO:0000256" key="3">
    <source>
        <dbReference type="ARBA" id="ARBA00004373"/>
    </source>
</evidence>
<dbReference type="GO" id="GO:0030177">
    <property type="term" value="P:positive regulation of Wnt signaling pathway"/>
    <property type="evidence" value="ECO:0007669"/>
    <property type="project" value="TreeGrafter"/>
</dbReference>
<evidence type="ECO:0000256" key="8">
    <source>
        <dbReference type="ARBA" id="ARBA00022824"/>
    </source>
</evidence>
<reference evidence="16 17" key="1">
    <citation type="submission" date="2018-04" db="EMBL/GenBank/DDBJ databases">
        <title>The genome of golden apple snail Pomacea canaliculata provides insight into stress tolerance and invasive adaptation.</title>
        <authorList>
            <person name="Liu C."/>
            <person name="Liu B."/>
            <person name="Ren Y."/>
            <person name="Zhang Y."/>
            <person name="Wang H."/>
            <person name="Li S."/>
            <person name="Jiang F."/>
            <person name="Yin L."/>
            <person name="Zhang G."/>
            <person name="Qian W."/>
            <person name="Fan W."/>
        </authorList>
    </citation>
    <scope>NUCLEOTIDE SEQUENCE [LARGE SCALE GENOMIC DNA]</scope>
    <source>
        <strain evidence="16">SZHN2017</strain>
        <tissue evidence="16">Muscle</tissue>
    </source>
</reference>
<evidence type="ECO:0000313" key="17">
    <source>
        <dbReference type="Proteomes" id="UP000245119"/>
    </source>
</evidence>